<feature type="transmembrane region" description="Helical" evidence="1">
    <location>
        <begin position="65"/>
        <end position="87"/>
    </location>
</feature>
<comment type="caution">
    <text evidence="2">The sequence shown here is derived from an EMBL/GenBank/DDBJ whole genome shotgun (WGS) entry which is preliminary data.</text>
</comment>
<name>A0A7X0SHI1_9BACL</name>
<organism evidence="2 3">
    <name type="scientific">Cohnella zeiphila</name>
    <dbReference type="NCBI Taxonomy" id="2761120"/>
    <lineage>
        <taxon>Bacteria</taxon>
        <taxon>Bacillati</taxon>
        <taxon>Bacillota</taxon>
        <taxon>Bacilli</taxon>
        <taxon>Bacillales</taxon>
        <taxon>Paenibacillaceae</taxon>
        <taxon>Cohnella</taxon>
    </lineage>
</organism>
<keyword evidence="1" id="KW-0472">Membrane</keyword>
<reference evidence="2 3" key="1">
    <citation type="submission" date="2020-08" db="EMBL/GenBank/DDBJ databases">
        <title>Cohnella phylogeny.</title>
        <authorList>
            <person name="Dunlap C."/>
        </authorList>
    </citation>
    <scope>NUCLEOTIDE SEQUENCE [LARGE SCALE GENOMIC DNA]</scope>
    <source>
        <strain evidence="2 3">CBP 2801</strain>
    </source>
</reference>
<feature type="transmembrane region" description="Helical" evidence="1">
    <location>
        <begin position="144"/>
        <end position="165"/>
    </location>
</feature>
<evidence type="ECO:0000313" key="2">
    <source>
        <dbReference type="EMBL" id="MBB6729956.1"/>
    </source>
</evidence>
<feature type="transmembrane region" description="Helical" evidence="1">
    <location>
        <begin position="177"/>
        <end position="194"/>
    </location>
</feature>
<feature type="transmembrane region" description="Helical" evidence="1">
    <location>
        <begin position="251"/>
        <end position="272"/>
    </location>
</feature>
<dbReference type="AlphaFoldDB" id="A0A7X0SHI1"/>
<keyword evidence="1" id="KW-1133">Transmembrane helix</keyword>
<gene>
    <name evidence="2" type="ORF">H7C18_03515</name>
</gene>
<protein>
    <submittedName>
        <fullName evidence="2">Uncharacterized protein</fullName>
    </submittedName>
</protein>
<dbReference type="RefSeq" id="WP_185127616.1">
    <property type="nucleotide sequence ID" value="NZ_JACJVO010000003.1"/>
</dbReference>
<keyword evidence="1" id="KW-0812">Transmembrane</keyword>
<dbReference type="EMBL" id="JACJVO010000003">
    <property type="protein sequence ID" value="MBB6729956.1"/>
    <property type="molecule type" value="Genomic_DNA"/>
</dbReference>
<accession>A0A7X0SHI1</accession>
<keyword evidence="3" id="KW-1185">Reference proteome</keyword>
<proteinExistence type="predicted"/>
<sequence length="283" mass="31526">MHWLLRLYPRIWRERYEEEMLAMLEDHKITPATVFDLLIGAVDAHLNYRRVEGGKSETANLVRSGILMIFWAFLLFGAGGCLLQRIADPMPIFQQEASTFPAIGFVFDAIVILGCMASVSFLAGGLLLIYMSVRRGVTGKQSDILKRFGIAIVCLILFAVTAVWGMRTPQPSLLNEFLMLFALLFIAVGTVAVSQMIARTEFILSELKWVFIPKIIISLSMIISLVLAIVFIIMIISHAPQLIFSQDMDRQMFSMTGVIFMALGTIFASLGLRRGGIDLAISP</sequence>
<evidence type="ECO:0000256" key="1">
    <source>
        <dbReference type="SAM" id="Phobius"/>
    </source>
</evidence>
<dbReference type="Proteomes" id="UP000564644">
    <property type="component" value="Unassembled WGS sequence"/>
</dbReference>
<evidence type="ECO:0000313" key="3">
    <source>
        <dbReference type="Proteomes" id="UP000564644"/>
    </source>
</evidence>
<feature type="transmembrane region" description="Helical" evidence="1">
    <location>
        <begin position="215"/>
        <end position="239"/>
    </location>
</feature>
<feature type="transmembrane region" description="Helical" evidence="1">
    <location>
        <begin position="99"/>
        <end position="132"/>
    </location>
</feature>